<comment type="caution">
    <text evidence="2">The sequence shown here is derived from an EMBL/GenBank/DDBJ whole genome shotgun (WGS) entry which is preliminary data.</text>
</comment>
<organism evidence="2 3">
    <name type="scientific">Actinokineospora spheciospongiae</name>
    <dbReference type="NCBI Taxonomy" id="909613"/>
    <lineage>
        <taxon>Bacteria</taxon>
        <taxon>Bacillati</taxon>
        <taxon>Actinomycetota</taxon>
        <taxon>Actinomycetes</taxon>
        <taxon>Pseudonocardiales</taxon>
        <taxon>Pseudonocardiaceae</taxon>
        <taxon>Actinokineospora</taxon>
    </lineage>
</organism>
<reference evidence="2 3" key="1">
    <citation type="journal article" date="2014" name="Genome Announc.">
        <title>Draft Genome Sequence of the Antitrypanosomally Active Sponge-Associated Bacterium Actinokineospora sp. Strain EG49.</title>
        <authorList>
            <person name="Harjes J."/>
            <person name="Ryu T."/>
            <person name="Abdelmohsen U.R."/>
            <person name="Moitinho-Silva L."/>
            <person name="Horn H."/>
            <person name="Ravasi T."/>
            <person name="Hentschel U."/>
        </authorList>
    </citation>
    <scope>NUCLEOTIDE SEQUENCE [LARGE SCALE GENOMIC DNA]</scope>
    <source>
        <strain evidence="2 3">EG49</strain>
    </source>
</reference>
<sequence length="53" mass="5942">MDITEQDIKLEGADEQSDITVGVLVEDRARRPRVAPERHPGSTDYARGFSRIS</sequence>
<protein>
    <submittedName>
        <fullName evidence="2">Uncharacterized protein</fullName>
    </submittedName>
</protein>
<feature type="compositionally biased region" description="Basic and acidic residues" evidence="1">
    <location>
        <begin position="30"/>
        <end position="41"/>
    </location>
</feature>
<accession>W7IPM1</accession>
<proteinExistence type="predicted"/>
<keyword evidence="3" id="KW-1185">Reference proteome</keyword>
<dbReference type="Proteomes" id="UP000019277">
    <property type="component" value="Unassembled WGS sequence"/>
</dbReference>
<evidence type="ECO:0000256" key="1">
    <source>
        <dbReference type="SAM" id="MobiDB-lite"/>
    </source>
</evidence>
<gene>
    <name evidence="2" type="ORF">UO65_1854</name>
</gene>
<feature type="region of interest" description="Disordered" evidence="1">
    <location>
        <begin position="30"/>
        <end position="53"/>
    </location>
</feature>
<name>W7IPM1_9PSEU</name>
<dbReference type="EMBL" id="AYXG01000070">
    <property type="protein sequence ID" value="EWC62820.1"/>
    <property type="molecule type" value="Genomic_DNA"/>
</dbReference>
<evidence type="ECO:0000313" key="3">
    <source>
        <dbReference type="Proteomes" id="UP000019277"/>
    </source>
</evidence>
<evidence type="ECO:0000313" key="2">
    <source>
        <dbReference type="EMBL" id="EWC62820.1"/>
    </source>
</evidence>
<dbReference type="STRING" id="909613.UO65_1854"/>
<dbReference type="AlphaFoldDB" id="W7IPM1"/>
<dbReference type="RefSeq" id="WP_200873346.1">
    <property type="nucleotide sequence ID" value="NZ_AYXG01000070.1"/>
</dbReference>